<feature type="chain" id="PRO_5020284879" description="endo-1,4-beta-xylanase" evidence="11">
    <location>
        <begin position="20"/>
        <end position="151"/>
    </location>
</feature>
<keyword evidence="14" id="KW-1185">Reference proteome</keyword>
<comment type="subcellular location">
    <subcellularLocation>
        <location evidence="2">Secreted</location>
    </subcellularLocation>
</comment>
<evidence type="ECO:0000256" key="4">
    <source>
        <dbReference type="ARBA" id="ARBA00007495"/>
    </source>
</evidence>
<dbReference type="PROSITE" id="PS51760">
    <property type="entry name" value="GH10_2"/>
    <property type="match status" value="1"/>
</dbReference>
<comment type="similarity">
    <text evidence="4">Belongs to the glycosyl hydrolase 10 (cellulase F) family.</text>
</comment>
<evidence type="ECO:0000313" key="13">
    <source>
        <dbReference type="EMBL" id="TCD71995.1"/>
    </source>
</evidence>
<keyword evidence="9" id="KW-0119">Carbohydrate metabolism</keyword>
<evidence type="ECO:0000256" key="6">
    <source>
        <dbReference type="ARBA" id="ARBA00022525"/>
    </source>
</evidence>
<dbReference type="GO" id="GO:0031176">
    <property type="term" value="F:endo-1,4-beta-xylanase activity"/>
    <property type="evidence" value="ECO:0007669"/>
    <property type="project" value="UniProtKB-EC"/>
</dbReference>
<dbReference type="InterPro" id="IPR044846">
    <property type="entry name" value="GH10"/>
</dbReference>
<comment type="caution">
    <text evidence="13">The sequence shown here is derived from an EMBL/GenBank/DDBJ whole genome shotgun (WGS) entry which is preliminary data.</text>
</comment>
<reference evidence="13 14" key="1">
    <citation type="submission" date="2018-11" db="EMBL/GenBank/DDBJ databases">
        <title>Genome assembly of Steccherinum ochraceum LE-BIN_3174, the white-rot fungus of the Steccherinaceae family (The Residual Polyporoid clade, Polyporales, Basidiomycota).</title>
        <authorList>
            <person name="Fedorova T.V."/>
            <person name="Glazunova O.A."/>
            <person name="Landesman E.O."/>
            <person name="Moiseenko K.V."/>
            <person name="Psurtseva N.V."/>
            <person name="Savinova O.S."/>
            <person name="Shakhova N.V."/>
            <person name="Tyazhelova T.V."/>
            <person name="Vasina D.V."/>
        </authorList>
    </citation>
    <scope>NUCLEOTIDE SEQUENCE [LARGE SCALE GENOMIC DNA]</scope>
    <source>
        <strain evidence="13 14">LE-BIN_3174</strain>
    </source>
</reference>
<sequence length="151" mass="16381">MLFFATFASLLVTVELVLAVAVVSPRAGQELHTLAKAKGKLYFGSATDNPELTDTPYVAILSDANMFGQTTPTNSMKWDATEPNRGQFTFTQGDVIANLAKKNGQLLRGHNCVWHQQLPAWVTNGGFSKSELLSIVQTHCGTVVGHYKGQV</sequence>
<evidence type="ECO:0000256" key="10">
    <source>
        <dbReference type="ARBA" id="ARBA00023326"/>
    </source>
</evidence>
<dbReference type="PANTHER" id="PTHR31490">
    <property type="entry name" value="GLYCOSYL HYDROLASE"/>
    <property type="match status" value="1"/>
</dbReference>
<evidence type="ECO:0000259" key="12">
    <source>
        <dbReference type="PROSITE" id="PS51760"/>
    </source>
</evidence>
<accession>A0A4R0RY04</accession>
<evidence type="ECO:0000256" key="7">
    <source>
        <dbReference type="ARBA" id="ARBA00022651"/>
    </source>
</evidence>
<protein>
    <recommendedName>
        <fullName evidence="5">endo-1,4-beta-xylanase</fullName>
        <ecNumber evidence="5">3.2.1.8</ecNumber>
    </recommendedName>
</protein>
<evidence type="ECO:0000256" key="9">
    <source>
        <dbReference type="ARBA" id="ARBA00023277"/>
    </source>
</evidence>
<feature type="signal peptide" evidence="11">
    <location>
        <begin position="1"/>
        <end position="19"/>
    </location>
</feature>
<dbReference type="OrthoDB" id="3055998at2759"/>
<evidence type="ECO:0000256" key="8">
    <source>
        <dbReference type="ARBA" id="ARBA00022801"/>
    </source>
</evidence>
<dbReference type="EC" id="3.2.1.8" evidence="5"/>
<keyword evidence="8" id="KW-0378">Hydrolase</keyword>
<proteinExistence type="inferred from homology"/>
<evidence type="ECO:0000256" key="1">
    <source>
        <dbReference type="ARBA" id="ARBA00000681"/>
    </source>
</evidence>
<dbReference type="PANTHER" id="PTHR31490:SF35">
    <property type="entry name" value="ENDO-1,4-BETA-XYLANASE"/>
    <property type="match status" value="1"/>
</dbReference>
<keyword evidence="11" id="KW-0732">Signal</keyword>
<keyword evidence="7" id="KW-0858">Xylan degradation</keyword>
<feature type="domain" description="GH10" evidence="12">
    <location>
        <begin position="28"/>
        <end position="151"/>
    </location>
</feature>
<evidence type="ECO:0000313" key="14">
    <source>
        <dbReference type="Proteomes" id="UP000292702"/>
    </source>
</evidence>
<dbReference type="GO" id="GO:0045493">
    <property type="term" value="P:xylan catabolic process"/>
    <property type="evidence" value="ECO:0007669"/>
    <property type="project" value="UniProtKB-KW"/>
</dbReference>
<dbReference type="InterPro" id="IPR001000">
    <property type="entry name" value="GH10_dom"/>
</dbReference>
<evidence type="ECO:0000256" key="5">
    <source>
        <dbReference type="ARBA" id="ARBA00012590"/>
    </source>
</evidence>
<evidence type="ECO:0000256" key="3">
    <source>
        <dbReference type="ARBA" id="ARBA00004851"/>
    </source>
</evidence>
<dbReference type="Proteomes" id="UP000292702">
    <property type="component" value="Unassembled WGS sequence"/>
</dbReference>
<organism evidence="13 14">
    <name type="scientific">Steccherinum ochraceum</name>
    <dbReference type="NCBI Taxonomy" id="92696"/>
    <lineage>
        <taxon>Eukaryota</taxon>
        <taxon>Fungi</taxon>
        <taxon>Dikarya</taxon>
        <taxon>Basidiomycota</taxon>
        <taxon>Agaricomycotina</taxon>
        <taxon>Agaricomycetes</taxon>
        <taxon>Polyporales</taxon>
        <taxon>Steccherinaceae</taxon>
        <taxon>Steccherinum</taxon>
    </lineage>
</organism>
<dbReference type="Pfam" id="PF00331">
    <property type="entry name" value="Glyco_hydro_10"/>
    <property type="match status" value="1"/>
</dbReference>
<comment type="catalytic activity">
    <reaction evidence="1">
        <text>Endohydrolysis of (1-&gt;4)-beta-D-xylosidic linkages in xylans.</text>
        <dbReference type="EC" id="3.2.1.8"/>
    </reaction>
</comment>
<name>A0A4R0RY04_9APHY</name>
<comment type="pathway">
    <text evidence="3">Glycan degradation; xylan degradation.</text>
</comment>
<evidence type="ECO:0000256" key="11">
    <source>
        <dbReference type="SAM" id="SignalP"/>
    </source>
</evidence>
<dbReference type="STRING" id="92696.A0A4R0RY04"/>
<gene>
    <name evidence="13" type="ORF">EIP91_000127</name>
</gene>
<dbReference type="EMBL" id="RWJN01000001">
    <property type="protein sequence ID" value="TCD71995.1"/>
    <property type="molecule type" value="Genomic_DNA"/>
</dbReference>
<dbReference type="InterPro" id="IPR017853">
    <property type="entry name" value="GH"/>
</dbReference>
<keyword evidence="6" id="KW-0964">Secreted</keyword>
<dbReference type="Gene3D" id="3.20.20.80">
    <property type="entry name" value="Glycosidases"/>
    <property type="match status" value="1"/>
</dbReference>
<evidence type="ECO:0000256" key="2">
    <source>
        <dbReference type="ARBA" id="ARBA00004613"/>
    </source>
</evidence>
<dbReference type="SUPFAM" id="SSF51445">
    <property type="entry name" value="(Trans)glycosidases"/>
    <property type="match status" value="1"/>
</dbReference>
<keyword evidence="10" id="KW-0624">Polysaccharide degradation</keyword>
<dbReference type="GO" id="GO:0005576">
    <property type="term" value="C:extracellular region"/>
    <property type="evidence" value="ECO:0007669"/>
    <property type="project" value="UniProtKB-SubCell"/>
</dbReference>
<dbReference type="AlphaFoldDB" id="A0A4R0RY04"/>